<keyword evidence="2" id="KW-0813">Transport</keyword>
<dbReference type="PANTHER" id="PTHR33751">
    <property type="entry name" value="CBB3-TYPE CYTOCHROME C OXIDASE SUBUNIT FIXP"/>
    <property type="match status" value="1"/>
</dbReference>
<feature type="binding site" description="covalent" evidence="8">
    <location>
        <position position="40"/>
    </location>
    <ligand>
        <name>heme c</name>
        <dbReference type="ChEBI" id="CHEBI:61717"/>
        <label>1</label>
    </ligand>
</feature>
<keyword evidence="10" id="KW-0732">Signal</keyword>
<evidence type="ECO:0000256" key="3">
    <source>
        <dbReference type="ARBA" id="ARBA00022617"/>
    </source>
</evidence>
<evidence type="ECO:0000256" key="6">
    <source>
        <dbReference type="ARBA" id="ARBA00022982"/>
    </source>
</evidence>
<keyword evidence="5" id="KW-0574">Periplasm</keyword>
<evidence type="ECO:0000259" key="11">
    <source>
        <dbReference type="PROSITE" id="PS51007"/>
    </source>
</evidence>
<evidence type="ECO:0000256" key="7">
    <source>
        <dbReference type="ARBA" id="ARBA00023004"/>
    </source>
</evidence>
<feature type="chain" id="PRO_5015658127" evidence="10">
    <location>
        <begin position="25"/>
        <end position="188"/>
    </location>
</feature>
<dbReference type="RefSeq" id="WP_104424915.1">
    <property type="nucleotide sequence ID" value="NZ_PTIY01000015.1"/>
</dbReference>
<comment type="PTM">
    <text evidence="8">Binds 2 heme c groups covalently per subunit.</text>
</comment>
<feature type="binding site" description="axial binding residue" evidence="9">
    <location>
        <position position="166"/>
    </location>
    <ligand>
        <name>heme c</name>
        <dbReference type="ChEBI" id="CHEBI:61717"/>
        <label>2</label>
    </ligand>
    <ligandPart>
        <name>Fe</name>
        <dbReference type="ChEBI" id="CHEBI:18248"/>
    </ligandPart>
</feature>
<dbReference type="PIRSF" id="PIRSF000005">
    <property type="entry name" value="Cytochrome_c4"/>
    <property type="match status" value="1"/>
</dbReference>
<dbReference type="Gene3D" id="1.10.760.10">
    <property type="entry name" value="Cytochrome c-like domain"/>
    <property type="match status" value="2"/>
</dbReference>
<dbReference type="Proteomes" id="UP000238071">
    <property type="component" value="Unassembled WGS sequence"/>
</dbReference>
<feature type="binding site" description="axial binding residue" evidence="9">
    <location>
        <position position="128"/>
    </location>
    <ligand>
        <name>heme c</name>
        <dbReference type="ChEBI" id="CHEBI:61717"/>
        <label>2</label>
    </ligand>
    <ligandPart>
        <name>Fe</name>
        <dbReference type="ChEBI" id="CHEBI:18248"/>
    </ligandPart>
</feature>
<evidence type="ECO:0000256" key="5">
    <source>
        <dbReference type="ARBA" id="ARBA00022764"/>
    </source>
</evidence>
<protein>
    <submittedName>
        <fullName evidence="12">Cytochrome c553</fullName>
    </submittedName>
</protein>
<sequence length="188" mass="19813">MNSLQNPLTLSFLLAVFLALPVSAADISAGEKKAENCVGCHGEKGNSRSAQWPILAAQQSIYLTNQLKAFKAGDRINLMMQSMTANLSNEDIANLAAYFSSQKPVKTGGDPALAKSGEAKANMCLGCHGSTAAGNGQFPRLAGQHPDYLVQQLKAFKDGSRKSGPMQGIAANLSEDDFKALAAYFGSL</sequence>
<keyword evidence="3 8" id="KW-0349">Heme</keyword>
<evidence type="ECO:0000256" key="2">
    <source>
        <dbReference type="ARBA" id="ARBA00022448"/>
    </source>
</evidence>
<reference evidence="12 13" key="1">
    <citation type="submission" date="2018-02" db="EMBL/GenBank/DDBJ databases">
        <title>Subsurface microbial communities from deep shales in Ohio and West Virginia, USA.</title>
        <authorList>
            <person name="Wrighton K."/>
        </authorList>
    </citation>
    <scope>NUCLEOTIDE SEQUENCE [LARGE SCALE GENOMIC DNA]</scope>
    <source>
        <strain evidence="12 13">OWC-G53F</strain>
    </source>
</reference>
<feature type="domain" description="Cytochrome c" evidence="11">
    <location>
        <begin position="112"/>
        <end position="188"/>
    </location>
</feature>
<feature type="binding site" description="covalent" evidence="8">
    <location>
        <position position="124"/>
    </location>
    <ligand>
        <name>heme c</name>
        <dbReference type="ChEBI" id="CHEBI:61717"/>
        <label>2</label>
    </ligand>
</feature>
<organism evidence="12 13">
    <name type="scientific">Methylobacter tundripaludum</name>
    <dbReference type="NCBI Taxonomy" id="173365"/>
    <lineage>
        <taxon>Bacteria</taxon>
        <taxon>Pseudomonadati</taxon>
        <taxon>Pseudomonadota</taxon>
        <taxon>Gammaproteobacteria</taxon>
        <taxon>Methylococcales</taxon>
        <taxon>Methylococcaceae</taxon>
        <taxon>Methylobacter</taxon>
    </lineage>
</organism>
<evidence type="ECO:0000256" key="8">
    <source>
        <dbReference type="PIRSR" id="PIRSR000005-1"/>
    </source>
</evidence>
<dbReference type="InterPro" id="IPR050597">
    <property type="entry name" value="Cytochrome_c_Oxidase_Subunit"/>
</dbReference>
<dbReference type="GO" id="GO:0020037">
    <property type="term" value="F:heme binding"/>
    <property type="evidence" value="ECO:0007669"/>
    <property type="project" value="InterPro"/>
</dbReference>
<feature type="binding site" description="covalent" evidence="8">
    <location>
        <position position="127"/>
    </location>
    <ligand>
        <name>heme c</name>
        <dbReference type="ChEBI" id="CHEBI:61717"/>
        <label>2</label>
    </ligand>
</feature>
<dbReference type="SUPFAM" id="SSF46626">
    <property type="entry name" value="Cytochrome c"/>
    <property type="match status" value="2"/>
</dbReference>
<dbReference type="InterPro" id="IPR009056">
    <property type="entry name" value="Cyt_c-like_dom"/>
</dbReference>
<keyword evidence="7 9" id="KW-0408">Iron</keyword>
<evidence type="ECO:0000256" key="9">
    <source>
        <dbReference type="PIRSR" id="PIRSR000005-2"/>
    </source>
</evidence>
<keyword evidence="6" id="KW-0249">Electron transport</keyword>
<accession>A0A2S6GP22</accession>
<dbReference type="OrthoDB" id="9796421at2"/>
<dbReference type="AlphaFoldDB" id="A0A2S6GP22"/>
<dbReference type="PROSITE" id="PS51007">
    <property type="entry name" value="CYTC"/>
    <property type="match status" value="2"/>
</dbReference>
<feature type="binding site" description="axial binding residue" evidence="9">
    <location>
        <position position="41"/>
    </location>
    <ligand>
        <name>heme c</name>
        <dbReference type="ChEBI" id="CHEBI:61717"/>
        <label>1</label>
    </ligand>
    <ligandPart>
        <name>Fe</name>
        <dbReference type="ChEBI" id="CHEBI:18248"/>
    </ligandPart>
</feature>
<proteinExistence type="predicted"/>
<feature type="signal peptide" evidence="10">
    <location>
        <begin position="1"/>
        <end position="24"/>
    </location>
</feature>
<evidence type="ECO:0000313" key="13">
    <source>
        <dbReference type="Proteomes" id="UP000238071"/>
    </source>
</evidence>
<dbReference type="InterPro" id="IPR036909">
    <property type="entry name" value="Cyt_c-like_dom_sf"/>
</dbReference>
<evidence type="ECO:0000256" key="4">
    <source>
        <dbReference type="ARBA" id="ARBA00022723"/>
    </source>
</evidence>
<feature type="binding site" description="covalent" evidence="8">
    <location>
        <position position="37"/>
    </location>
    <ligand>
        <name>heme c</name>
        <dbReference type="ChEBI" id="CHEBI:61717"/>
        <label>1</label>
    </ligand>
</feature>
<name>A0A2S6GP22_9GAMM</name>
<feature type="binding site" description="axial binding residue" evidence="9">
    <location>
        <position position="80"/>
    </location>
    <ligand>
        <name>heme c</name>
        <dbReference type="ChEBI" id="CHEBI:61717"/>
        <label>1</label>
    </ligand>
    <ligandPart>
        <name>Fe</name>
        <dbReference type="ChEBI" id="CHEBI:18248"/>
    </ligandPart>
</feature>
<dbReference type="GO" id="GO:0042597">
    <property type="term" value="C:periplasmic space"/>
    <property type="evidence" value="ECO:0007669"/>
    <property type="project" value="UniProtKB-SubCell"/>
</dbReference>
<dbReference type="Pfam" id="PF00034">
    <property type="entry name" value="Cytochrom_C"/>
    <property type="match status" value="2"/>
</dbReference>
<comment type="caution">
    <text evidence="12">The sequence shown here is derived from an EMBL/GenBank/DDBJ whole genome shotgun (WGS) entry which is preliminary data.</text>
</comment>
<evidence type="ECO:0000313" key="12">
    <source>
        <dbReference type="EMBL" id="PPK66936.1"/>
    </source>
</evidence>
<feature type="domain" description="Cytochrome c" evidence="11">
    <location>
        <begin position="25"/>
        <end position="103"/>
    </location>
</feature>
<dbReference type="EMBL" id="PTIY01000015">
    <property type="protein sequence ID" value="PPK66936.1"/>
    <property type="molecule type" value="Genomic_DNA"/>
</dbReference>
<dbReference type="GO" id="GO:0005506">
    <property type="term" value="F:iron ion binding"/>
    <property type="evidence" value="ECO:0007669"/>
    <property type="project" value="InterPro"/>
</dbReference>
<dbReference type="PANTHER" id="PTHR33751:SF9">
    <property type="entry name" value="CYTOCHROME C4"/>
    <property type="match status" value="1"/>
</dbReference>
<evidence type="ECO:0000256" key="1">
    <source>
        <dbReference type="ARBA" id="ARBA00004418"/>
    </source>
</evidence>
<dbReference type="InterPro" id="IPR024167">
    <property type="entry name" value="Cytochrome_c4-like"/>
</dbReference>
<comment type="subcellular location">
    <subcellularLocation>
        <location evidence="1">Periplasm</location>
    </subcellularLocation>
</comment>
<gene>
    <name evidence="12" type="ORF">B0F88_11526</name>
</gene>
<keyword evidence="13" id="KW-1185">Reference proteome</keyword>
<evidence type="ECO:0000256" key="10">
    <source>
        <dbReference type="SAM" id="SignalP"/>
    </source>
</evidence>
<dbReference type="GO" id="GO:0009055">
    <property type="term" value="F:electron transfer activity"/>
    <property type="evidence" value="ECO:0007669"/>
    <property type="project" value="InterPro"/>
</dbReference>
<keyword evidence="4 9" id="KW-0479">Metal-binding</keyword>